<evidence type="ECO:0000313" key="1">
    <source>
        <dbReference type="EMBL" id="KAF0878405.1"/>
    </source>
</evidence>
<sequence>WKTVWPIPQNVKHGITIGLSNSTPRYIPKKSKTGAQTNTCRCMFTAALFTIVKRWKQPKVSSTDEWISKSQYIHTMKYYSAIKRSKIPIHATTSVNLENIILGGRHQNKLIQKYRKQAGGGQ</sequence>
<dbReference type="AlphaFoldDB" id="A0A6G1AR94"/>
<feature type="non-terminal residue" evidence="1">
    <location>
        <position position="1"/>
    </location>
</feature>
<reference evidence="1 2" key="1">
    <citation type="submission" date="2019-11" db="EMBL/GenBank/DDBJ databases">
        <authorList>
            <person name="Yang C."/>
            <person name="Li F."/>
        </authorList>
    </citation>
    <scope>NUCLEOTIDE SEQUENCE [LARGE SCALE GENOMIC DNA]</scope>
    <source>
        <strain evidence="1">KB4526</strain>
        <tissue evidence="1">Muscle</tissue>
    </source>
</reference>
<feature type="non-terminal residue" evidence="1">
    <location>
        <position position="122"/>
    </location>
</feature>
<keyword evidence="2" id="KW-1185">Reference proteome</keyword>
<comment type="caution">
    <text evidence="1">The sequence shown here is derived from an EMBL/GenBank/DDBJ whole genome shotgun (WGS) entry which is preliminary data.</text>
</comment>
<protein>
    <submittedName>
        <fullName evidence="1">LORF2 protein</fullName>
    </submittedName>
</protein>
<accession>A0A6G1AR94</accession>
<evidence type="ECO:0000313" key="2">
    <source>
        <dbReference type="Proteomes" id="UP000475037"/>
    </source>
</evidence>
<gene>
    <name evidence="1" type="primary">Pol_316</name>
    <name evidence="1" type="ORF">FOF47_R05597</name>
</gene>
<dbReference type="Proteomes" id="UP000475037">
    <property type="component" value="Unassembled WGS sequence"/>
</dbReference>
<dbReference type="EMBL" id="VOAJ01003946">
    <property type="protein sequence ID" value="KAF0878405.1"/>
    <property type="molecule type" value="Genomic_DNA"/>
</dbReference>
<name>A0A6G1AR94_CROCR</name>
<proteinExistence type="predicted"/>
<organism evidence="1 2">
    <name type="scientific">Crocuta crocuta</name>
    <name type="common">Spotted hyena</name>
    <dbReference type="NCBI Taxonomy" id="9678"/>
    <lineage>
        <taxon>Eukaryota</taxon>
        <taxon>Metazoa</taxon>
        <taxon>Chordata</taxon>
        <taxon>Craniata</taxon>
        <taxon>Vertebrata</taxon>
        <taxon>Euteleostomi</taxon>
        <taxon>Mammalia</taxon>
        <taxon>Eutheria</taxon>
        <taxon>Laurasiatheria</taxon>
        <taxon>Carnivora</taxon>
        <taxon>Feliformia</taxon>
        <taxon>Hyaenidae</taxon>
        <taxon>Crocuta</taxon>
    </lineage>
</organism>